<dbReference type="Proteomes" id="UP001500731">
    <property type="component" value="Unassembled WGS sequence"/>
</dbReference>
<organism evidence="2 3">
    <name type="scientific">Microbacterium panaciterrae</name>
    <dbReference type="NCBI Taxonomy" id="985759"/>
    <lineage>
        <taxon>Bacteria</taxon>
        <taxon>Bacillati</taxon>
        <taxon>Actinomycetota</taxon>
        <taxon>Actinomycetes</taxon>
        <taxon>Micrococcales</taxon>
        <taxon>Microbacteriaceae</taxon>
        <taxon>Microbacterium</taxon>
    </lineage>
</organism>
<dbReference type="Gene3D" id="1.10.357.10">
    <property type="entry name" value="Tetracycline Repressor, domain 2"/>
    <property type="match status" value="1"/>
</dbReference>
<reference evidence="3" key="1">
    <citation type="journal article" date="2019" name="Int. J. Syst. Evol. Microbiol.">
        <title>The Global Catalogue of Microorganisms (GCM) 10K type strain sequencing project: providing services to taxonomists for standard genome sequencing and annotation.</title>
        <authorList>
            <consortium name="The Broad Institute Genomics Platform"/>
            <consortium name="The Broad Institute Genome Sequencing Center for Infectious Disease"/>
            <person name="Wu L."/>
            <person name="Ma J."/>
        </authorList>
    </citation>
    <scope>NUCLEOTIDE SEQUENCE [LARGE SCALE GENOMIC DNA]</scope>
    <source>
        <strain evidence="3">JCM 17839</strain>
    </source>
</reference>
<comment type="caution">
    <text evidence="2">The sequence shown here is derived from an EMBL/GenBank/DDBJ whole genome shotgun (WGS) entry which is preliminary data.</text>
</comment>
<dbReference type="InterPro" id="IPR036271">
    <property type="entry name" value="Tet_transcr_reg_TetR-rel_C_sf"/>
</dbReference>
<accession>A0ABP8PUI7</accession>
<dbReference type="RefSeq" id="WP_345188823.1">
    <property type="nucleotide sequence ID" value="NZ_BAABGP010000026.1"/>
</dbReference>
<proteinExistence type="predicted"/>
<feature type="region of interest" description="Disordered" evidence="1">
    <location>
        <begin position="1"/>
        <end position="22"/>
    </location>
</feature>
<evidence type="ECO:0000313" key="2">
    <source>
        <dbReference type="EMBL" id="GAA4491549.1"/>
    </source>
</evidence>
<sequence>MDSPDPTTRTASRQQGRHAGLDRQRIAEAARTLEPQSLSIQAVADILGVDRKAVNYHVTNLSGLLELVAVDAFSMNFTDVDLSSTADWKEACRAYAFALHDSLMTTGALVSYFRFQDPGDFSMLGPADTVMQRLYDAGFNDEQVGNAIILIVNVAMSAARDDVMVGSDGTHPQVPLILDALRDAYPRQFPALQRSMSGTPSRAPYGPAQLDASMDIVTRGLESILLASQPALSAHS</sequence>
<feature type="compositionally biased region" description="Polar residues" evidence="1">
    <location>
        <begin position="1"/>
        <end position="14"/>
    </location>
</feature>
<keyword evidence="3" id="KW-1185">Reference proteome</keyword>
<protein>
    <recommendedName>
        <fullName evidence="4">Tetracycline repressor TetR C-terminal domain-containing protein</fullName>
    </recommendedName>
</protein>
<name>A0ABP8PUI7_9MICO</name>
<dbReference type="EMBL" id="BAABGP010000026">
    <property type="protein sequence ID" value="GAA4491549.1"/>
    <property type="molecule type" value="Genomic_DNA"/>
</dbReference>
<evidence type="ECO:0000256" key="1">
    <source>
        <dbReference type="SAM" id="MobiDB-lite"/>
    </source>
</evidence>
<evidence type="ECO:0008006" key="4">
    <source>
        <dbReference type="Google" id="ProtNLM"/>
    </source>
</evidence>
<gene>
    <name evidence="2" type="ORF">GCM10023171_35560</name>
</gene>
<evidence type="ECO:0000313" key="3">
    <source>
        <dbReference type="Proteomes" id="UP001500731"/>
    </source>
</evidence>
<dbReference type="SUPFAM" id="SSF48498">
    <property type="entry name" value="Tetracyclin repressor-like, C-terminal domain"/>
    <property type="match status" value="1"/>
</dbReference>